<feature type="region of interest" description="Disordered" evidence="1">
    <location>
        <begin position="1"/>
        <end position="32"/>
    </location>
</feature>
<dbReference type="AlphaFoldDB" id="A0A8H7YCH5"/>
<gene>
    <name evidence="2" type="ORF">I7I52_12279</name>
</gene>
<proteinExistence type="predicted"/>
<protein>
    <submittedName>
        <fullName evidence="2">Uncharacterized protein</fullName>
    </submittedName>
</protein>
<dbReference type="VEuPathDB" id="FungiDB:I7I52_12279"/>
<evidence type="ECO:0000256" key="1">
    <source>
        <dbReference type="SAM" id="MobiDB-lite"/>
    </source>
</evidence>
<dbReference type="Proteomes" id="UP000670092">
    <property type="component" value="Unassembled WGS sequence"/>
</dbReference>
<feature type="compositionally biased region" description="Basic residues" evidence="1">
    <location>
        <begin position="7"/>
        <end position="24"/>
    </location>
</feature>
<organism evidence="2 3">
    <name type="scientific">Ajellomyces capsulatus</name>
    <name type="common">Darling's disease fungus</name>
    <name type="synonym">Histoplasma capsulatum</name>
    <dbReference type="NCBI Taxonomy" id="5037"/>
    <lineage>
        <taxon>Eukaryota</taxon>
        <taxon>Fungi</taxon>
        <taxon>Dikarya</taxon>
        <taxon>Ascomycota</taxon>
        <taxon>Pezizomycotina</taxon>
        <taxon>Eurotiomycetes</taxon>
        <taxon>Eurotiomycetidae</taxon>
        <taxon>Onygenales</taxon>
        <taxon>Ajellomycetaceae</taxon>
        <taxon>Histoplasma</taxon>
    </lineage>
</organism>
<dbReference type="EMBL" id="JAEVHI010000006">
    <property type="protein sequence ID" value="KAG5288711.1"/>
    <property type="molecule type" value="Genomic_DNA"/>
</dbReference>
<evidence type="ECO:0000313" key="2">
    <source>
        <dbReference type="EMBL" id="KAG5288711.1"/>
    </source>
</evidence>
<sequence>MDSFPSARHRHITSARNVGKKGHKREQTNSGICKSIKENAQYMKYQQTWDFSARHAPCNTTWVLNAVG</sequence>
<comment type="caution">
    <text evidence="2">The sequence shown here is derived from an EMBL/GenBank/DDBJ whole genome shotgun (WGS) entry which is preliminary data.</text>
</comment>
<reference evidence="2 3" key="1">
    <citation type="submission" date="2021-01" db="EMBL/GenBank/DDBJ databases">
        <title>Chromosome-level genome assembly of a human fungal pathogen reveals clustering of transcriptionally co-regulated genes.</title>
        <authorList>
            <person name="Voorhies M."/>
            <person name="Cohen S."/>
            <person name="Shea T.P."/>
            <person name="Petrus S."/>
            <person name="Munoz J.F."/>
            <person name="Poplawski S."/>
            <person name="Goldman W.E."/>
            <person name="Michael T."/>
            <person name="Cuomo C.A."/>
            <person name="Sil A."/>
            <person name="Beyhan S."/>
        </authorList>
    </citation>
    <scope>NUCLEOTIDE SEQUENCE [LARGE SCALE GENOMIC DNA]</scope>
    <source>
        <strain evidence="2 3">G184AR</strain>
    </source>
</reference>
<evidence type="ECO:0000313" key="3">
    <source>
        <dbReference type="Proteomes" id="UP000670092"/>
    </source>
</evidence>
<name>A0A8H7YCH5_AJECA</name>
<accession>A0A8H7YCH5</accession>